<sequence>MSRAGNFPANDLQQVSTAVISESDQAVRVIAEVCSVYTDRNEALINAGVVALSRETSAFPGFGYVVGRPEWNVVRLSQEHGILGTTQPKSTADEAFAVGQRVSLYCNHACITAAAFYVYYIVDEDDVVIDCWVPWKGW</sequence>
<name>A0A2H3HZ36_FUSOX</name>
<dbReference type="Pfam" id="PF14031">
    <property type="entry name" value="D-ser_dehydrat"/>
    <property type="match status" value="1"/>
</dbReference>
<evidence type="ECO:0000313" key="3">
    <source>
        <dbReference type="Proteomes" id="UP000219602"/>
    </source>
</evidence>
<reference evidence="2 3" key="1">
    <citation type="journal article" date="2016" name="Environ. Microbiol.">
        <title>Effector profiles distinguish formae speciales of Fusarium oxysporum.</title>
        <authorList>
            <person name="van Dam P."/>
            <person name="Fokkens L."/>
            <person name="Schmidt S.M."/>
            <person name="Linmans J.H."/>
            <person name="Kistler H.C."/>
            <person name="Ma L.J."/>
            <person name="Rep M."/>
        </authorList>
    </citation>
    <scope>NUCLEOTIDE SEQUENCE [LARGE SCALE GENOMIC DNA]</scope>
    <source>
        <strain evidence="2 3">Forc016</strain>
    </source>
</reference>
<evidence type="ECO:0000259" key="1">
    <source>
        <dbReference type="SMART" id="SM01119"/>
    </source>
</evidence>
<dbReference type="InterPro" id="IPR042208">
    <property type="entry name" value="D-ser_dehydrat-like_sf"/>
</dbReference>
<dbReference type="InterPro" id="IPR026956">
    <property type="entry name" value="D-ser_dehydrat-like_dom"/>
</dbReference>
<dbReference type="GO" id="GO:0008721">
    <property type="term" value="F:D-serine ammonia-lyase activity"/>
    <property type="evidence" value="ECO:0007669"/>
    <property type="project" value="TreeGrafter"/>
</dbReference>
<gene>
    <name evidence="2" type="ORF">AU210_000101</name>
</gene>
<reference evidence="2 3" key="2">
    <citation type="journal article" date="2017" name="Sci. Rep.">
        <title>A mobile pathogenicity chromosome in Fusarium oxysporum for infection of multiple cucurbit species.</title>
        <authorList>
            <person name="van Dam P."/>
            <person name="Fokkens L."/>
            <person name="Ayukawa Y."/>
            <person name="van der Gragt M."/>
            <person name="Ter Horst A."/>
            <person name="Brankovics B."/>
            <person name="Houterman P.M."/>
            <person name="Arie T."/>
            <person name="Rep M."/>
        </authorList>
    </citation>
    <scope>NUCLEOTIDE SEQUENCE [LARGE SCALE GENOMIC DNA]</scope>
    <source>
        <strain evidence="2 3">Forc016</strain>
    </source>
</reference>
<dbReference type="Gene3D" id="2.40.37.20">
    <property type="entry name" value="D-serine dehydratase-like domain"/>
    <property type="match status" value="1"/>
</dbReference>
<accession>A0A2H3HZ36</accession>
<proteinExistence type="predicted"/>
<dbReference type="Proteomes" id="UP000219602">
    <property type="component" value="Chromosome 1"/>
</dbReference>
<dbReference type="SMART" id="SM01119">
    <property type="entry name" value="D-ser_dehydrat"/>
    <property type="match status" value="1"/>
</dbReference>
<evidence type="ECO:0000313" key="2">
    <source>
        <dbReference type="EMBL" id="PCD44644.1"/>
    </source>
</evidence>
<dbReference type="GO" id="GO:0036088">
    <property type="term" value="P:D-serine catabolic process"/>
    <property type="evidence" value="ECO:0007669"/>
    <property type="project" value="TreeGrafter"/>
</dbReference>
<dbReference type="AlphaFoldDB" id="A0A2H3HZ36"/>
<protein>
    <recommendedName>
        <fullName evidence="1">D-serine dehydratase-like domain-containing protein</fullName>
    </recommendedName>
</protein>
<dbReference type="PANTHER" id="PTHR28004">
    <property type="entry name" value="ZGC:162816-RELATED"/>
    <property type="match status" value="1"/>
</dbReference>
<dbReference type="PANTHER" id="PTHR28004:SF2">
    <property type="entry name" value="D-SERINE DEHYDRATASE"/>
    <property type="match status" value="1"/>
</dbReference>
<comment type="caution">
    <text evidence="2">The sequence shown here is derived from an EMBL/GenBank/DDBJ whole genome shotgun (WGS) entry which is preliminary data.</text>
</comment>
<organism evidence="2 3">
    <name type="scientific">Fusarium oxysporum f. sp. radicis-cucumerinum</name>
    <dbReference type="NCBI Taxonomy" id="327505"/>
    <lineage>
        <taxon>Eukaryota</taxon>
        <taxon>Fungi</taxon>
        <taxon>Dikarya</taxon>
        <taxon>Ascomycota</taxon>
        <taxon>Pezizomycotina</taxon>
        <taxon>Sordariomycetes</taxon>
        <taxon>Hypocreomycetidae</taxon>
        <taxon>Hypocreales</taxon>
        <taxon>Nectriaceae</taxon>
        <taxon>Fusarium</taxon>
        <taxon>Fusarium oxysporum species complex</taxon>
    </lineage>
</organism>
<dbReference type="EMBL" id="MABQ02000001">
    <property type="protein sequence ID" value="PCD44644.1"/>
    <property type="molecule type" value="Genomic_DNA"/>
</dbReference>
<dbReference type="InterPro" id="IPR051466">
    <property type="entry name" value="D-amino_acid_metab_enzyme"/>
</dbReference>
<feature type="domain" description="D-serine dehydratase-like" evidence="1">
    <location>
        <begin position="26"/>
        <end position="123"/>
    </location>
</feature>
<dbReference type="STRING" id="327505.A0A2H3HZ36"/>